<reference evidence="3" key="1">
    <citation type="journal article" date="2023" name="Mol. Phylogenet. Evol.">
        <title>Genome-scale phylogeny and comparative genomics of the fungal order Sordariales.</title>
        <authorList>
            <person name="Hensen N."/>
            <person name="Bonometti L."/>
            <person name="Westerberg I."/>
            <person name="Brannstrom I.O."/>
            <person name="Guillou S."/>
            <person name="Cros-Aarteil S."/>
            <person name="Calhoun S."/>
            <person name="Haridas S."/>
            <person name="Kuo A."/>
            <person name="Mondo S."/>
            <person name="Pangilinan J."/>
            <person name="Riley R."/>
            <person name="LaButti K."/>
            <person name="Andreopoulos B."/>
            <person name="Lipzen A."/>
            <person name="Chen C."/>
            <person name="Yan M."/>
            <person name="Daum C."/>
            <person name="Ng V."/>
            <person name="Clum A."/>
            <person name="Steindorff A."/>
            <person name="Ohm R.A."/>
            <person name="Martin F."/>
            <person name="Silar P."/>
            <person name="Natvig D.O."/>
            <person name="Lalanne C."/>
            <person name="Gautier V."/>
            <person name="Ament-Velasquez S.L."/>
            <person name="Kruys A."/>
            <person name="Hutchinson M.I."/>
            <person name="Powell A.J."/>
            <person name="Barry K."/>
            <person name="Miller A.N."/>
            <person name="Grigoriev I.V."/>
            <person name="Debuchy R."/>
            <person name="Gladieux P."/>
            <person name="Hiltunen Thoren M."/>
            <person name="Johannesson H."/>
        </authorList>
    </citation>
    <scope>NUCLEOTIDE SEQUENCE [LARGE SCALE GENOMIC DNA]</scope>
    <source>
        <strain evidence="3">CBS 340.73</strain>
    </source>
</reference>
<dbReference type="EMBL" id="MU853753">
    <property type="protein sequence ID" value="KAK3945749.1"/>
    <property type="molecule type" value="Genomic_DNA"/>
</dbReference>
<feature type="compositionally biased region" description="Low complexity" evidence="1">
    <location>
        <begin position="214"/>
        <end position="231"/>
    </location>
</feature>
<organism evidence="2 3">
    <name type="scientific">Diplogelasinospora grovesii</name>
    <dbReference type="NCBI Taxonomy" id="303347"/>
    <lineage>
        <taxon>Eukaryota</taxon>
        <taxon>Fungi</taxon>
        <taxon>Dikarya</taxon>
        <taxon>Ascomycota</taxon>
        <taxon>Pezizomycotina</taxon>
        <taxon>Sordariomycetes</taxon>
        <taxon>Sordariomycetidae</taxon>
        <taxon>Sordariales</taxon>
        <taxon>Diplogelasinosporaceae</taxon>
        <taxon>Diplogelasinospora</taxon>
    </lineage>
</organism>
<name>A0AAN6NIG9_9PEZI</name>
<evidence type="ECO:0000313" key="3">
    <source>
        <dbReference type="Proteomes" id="UP001303473"/>
    </source>
</evidence>
<feature type="region of interest" description="Disordered" evidence="1">
    <location>
        <begin position="206"/>
        <end position="234"/>
    </location>
</feature>
<keyword evidence="3" id="KW-1185">Reference proteome</keyword>
<evidence type="ECO:0000256" key="1">
    <source>
        <dbReference type="SAM" id="MobiDB-lite"/>
    </source>
</evidence>
<dbReference type="Proteomes" id="UP001303473">
    <property type="component" value="Unassembled WGS sequence"/>
</dbReference>
<protein>
    <submittedName>
        <fullName evidence="2">Uncharacterized protein</fullName>
    </submittedName>
</protein>
<evidence type="ECO:0000313" key="2">
    <source>
        <dbReference type="EMBL" id="KAK3945749.1"/>
    </source>
</evidence>
<proteinExistence type="predicted"/>
<comment type="caution">
    <text evidence="2">The sequence shown here is derived from an EMBL/GenBank/DDBJ whole genome shotgun (WGS) entry which is preliminary data.</text>
</comment>
<dbReference type="AlphaFoldDB" id="A0AAN6NIG9"/>
<accession>A0AAN6NIG9</accession>
<gene>
    <name evidence="2" type="ORF">QBC46DRAFT_455040</name>
</gene>
<sequence length="498" mass="56724">MKSGPFLGETQSSHLWTLPTWKATAFSLPCRLSRWSDEDYHDIPLDISPESPAAGDAFAEIPAALVSRETLLYVGLSEAKATELWDRWINWPNTTCGPSRHGIDPDDGRLQVTFDDMIIGSLENQADRAGLDDEQWRACLDACGISADLQDAIMDPIFKYLRLCESCLWWVKDTIRMRYAGLKDIQSSSREREEELRRRQMLMLMPMASPSRPGPGQHDQQDGRQQQQQQQNTPKPGWLWSQVLHYGMSFFYEEVSFNVFKTVDRGRIPGLLDDETDALARVETLLTEPPSDFSGTRALYYFIDSREVAEYQAAYAKRRANCGESIAIVCLHLPEAAMDGLALRPCDVVCLGRTTVNVMWQDLVRRCRTQRPLLSDLRRTQRAAVLVMGAVSRMEEEDWHTADDISARPDVHRKSWLHAGIAGESSISEITQYAFSGDEEGGRDFLVEHCAQSFRLSPFTQPQFEAWREEHREIPDTTPGVLNIRWDSNTRTLTIEEE</sequence>